<dbReference type="Proteomes" id="UP001159042">
    <property type="component" value="Unassembled WGS sequence"/>
</dbReference>
<feature type="compositionally biased region" description="Basic and acidic residues" evidence="1">
    <location>
        <begin position="226"/>
        <end position="237"/>
    </location>
</feature>
<reference evidence="2 3" key="1">
    <citation type="journal article" date="2023" name="Insect Mol. Biol.">
        <title>Genome sequencing provides insights into the evolution of gene families encoding plant cell wall-degrading enzymes in longhorned beetles.</title>
        <authorList>
            <person name="Shin N.R."/>
            <person name="Okamura Y."/>
            <person name="Kirsch R."/>
            <person name="Pauchet Y."/>
        </authorList>
    </citation>
    <scope>NUCLEOTIDE SEQUENCE [LARGE SCALE GENOMIC DNA]</scope>
    <source>
        <strain evidence="2">EAD_L_NR</strain>
    </source>
</reference>
<evidence type="ECO:0000256" key="1">
    <source>
        <dbReference type="SAM" id="MobiDB-lite"/>
    </source>
</evidence>
<accession>A0AAV8VVD7</accession>
<keyword evidence="3" id="KW-1185">Reference proteome</keyword>
<feature type="compositionally biased region" description="Basic and acidic residues" evidence="1">
    <location>
        <begin position="150"/>
        <end position="172"/>
    </location>
</feature>
<feature type="compositionally biased region" description="Polar residues" evidence="1">
    <location>
        <begin position="173"/>
        <end position="185"/>
    </location>
</feature>
<feature type="compositionally biased region" description="Polar residues" evidence="1">
    <location>
        <begin position="124"/>
        <end position="135"/>
    </location>
</feature>
<evidence type="ECO:0000313" key="3">
    <source>
        <dbReference type="Proteomes" id="UP001159042"/>
    </source>
</evidence>
<feature type="compositionally biased region" description="Low complexity" evidence="1">
    <location>
        <begin position="240"/>
        <end position="249"/>
    </location>
</feature>
<sequence length="301" mass="33763">MATAVKKPKNKASLDDLTLRERISYAACLLNNSCGLTNLVLVQISKCDKSTDFKCILYLRVLTCNFYLVYIQGEAYALITVNSRSVKIARERPNIEGEQSSTPEDNQEWKKFVGSIRRKVQRHASGSSDQQTTAQPKGESVSRKNSLTHSKFDMFRKDKSEDRKDKKSDKQPLTKQKSIGLESTSTSKPELFKALSFRDKSKSVSVKHVDTLVAPKLGNHLQKGVRKSDKKDSDRTVRPSISFSRSKSSASKCKEGLKQDDFLKATMRIFLVVSPPVGKMQETAGMLKPLIEGVSKRYCTL</sequence>
<feature type="region of interest" description="Disordered" evidence="1">
    <location>
        <begin position="217"/>
        <end position="249"/>
    </location>
</feature>
<comment type="caution">
    <text evidence="2">The sequence shown here is derived from an EMBL/GenBank/DDBJ whole genome shotgun (WGS) entry which is preliminary data.</text>
</comment>
<feature type="region of interest" description="Disordered" evidence="1">
    <location>
        <begin position="120"/>
        <end position="185"/>
    </location>
</feature>
<evidence type="ECO:0000313" key="2">
    <source>
        <dbReference type="EMBL" id="KAJ8918332.1"/>
    </source>
</evidence>
<dbReference type="EMBL" id="JANEYG010000026">
    <property type="protein sequence ID" value="KAJ8918332.1"/>
    <property type="molecule type" value="Genomic_DNA"/>
</dbReference>
<organism evidence="2 3">
    <name type="scientific">Exocentrus adspersus</name>
    <dbReference type="NCBI Taxonomy" id="1586481"/>
    <lineage>
        <taxon>Eukaryota</taxon>
        <taxon>Metazoa</taxon>
        <taxon>Ecdysozoa</taxon>
        <taxon>Arthropoda</taxon>
        <taxon>Hexapoda</taxon>
        <taxon>Insecta</taxon>
        <taxon>Pterygota</taxon>
        <taxon>Neoptera</taxon>
        <taxon>Endopterygota</taxon>
        <taxon>Coleoptera</taxon>
        <taxon>Polyphaga</taxon>
        <taxon>Cucujiformia</taxon>
        <taxon>Chrysomeloidea</taxon>
        <taxon>Cerambycidae</taxon>
        <taxon>Lamiinae</taxon>
        <taxon>Acanthocinini</taxon>
        <taxon>Exocentrus</taxon>
    </lineage>
</organism>
<protein>
    <submittedName>
        <fullName evidence="2">Uncharacterized protein</fullName>
    </submittedName>
</protein>
<gene>
    <name evidence="2" type="ORF">NQ315_008025</name>
</gene>
<dbReference type="AlphaFoldDB" id="A0AAV8VVD7"/>
<name>A0AAV8VVD7_9CUCU</name>
<proteinExistence type="predicted"/>